<evidence type="ECO:0000256" key="9">
    <source>
        <dbReference type="HAMAP-Rule" id="MF_01471"/>
    </source>
</evidence>
<dbReference type="SUPFAM" id="SSF143430">
    <property type="entry name" value="TTP0101/SSO1404-like"/>
    <property type="match status" value="1"/>
</dbReference>
<proteinExistence type="inferred from homology"/>
<dbReference type="Gene3D" id="3.30.70.240">
    <property type="match status" value="1"/>
</dbReference>
<dbReference type="Pfam" id="PF09827">
    <property type="entry name" value="CRISPR_Cas2"/>
    <property type="match status" value="1"/>
</dbReference>
<evidence type="ECO:0000256" key="8">
    <source>
        <dbReference type="ARBA" id="ARBA00023118"/>
    </source>
</evidence>
<evidence type="ECO:0000256" key="1">
    <source>
        <dbReference type="ARBA" id="ARBA00001946"/>
    </source>
</evidence>
<dbReference type="AlphaFoldDB" id="A0A7D4K020"/>
<feature type="binding site" evidence="9">
    <location>
        <position position="8"/>
    </location>
    <ligand>
        <name>Mg(2+)</name>
        <dbReference type="ChEBI" id="CHEBI:18420"/>
        <note>catalytic</note>
    </ligand>
</feature>
<keyword evidence="8 9" id="KW-0051">Antiviral defense</keyword>
<accession>A0A7D4K020</accession>
<comment type="subunit">
    <text evidence="9">Homodimer, forms a heterotetramer with a Cas1 homodimer.</text>
</comment>
<evidence type="ECO:0000256" key="7">
    <source>
        <dbReference type="ARBA" id="ARBA00022842"/>
    </source>
</evidence>
<keyword evidence="5 9" id="KW-0255">Endonuclease</keyword>
<dbReference type="GO" id="GO:0016787">
    <property type="term" value="F:hydrolase activity"/>
    <property type="evidence" value="ECO:0007669"/>
    <property type="project" value="UniProtKB-KW"/>
</dbReference>
<protein>
    <recommendedName>
        <fullName evidence="9">CRISPR-associated endoribonuclease Cas2</fullName>
        <ecNumber evidence="9">3.1.-.-</ecNumber>
    </recommendedName>
</protein>
<dbReference type="EC" id="3.1.-.-" evidence="9"/>
<dbReference type="EMBL" id="CP054000">
    <property type="protein sequence ID" value="QKH80682.1"/>
    <property type="molecule type" value="Genomic_DNA"/>
</dbReference>
<sequence length="101" mass="11835">MRTIVFFDLPTISLDDKKRYRAFRKFLLSEGFMMLQESVYCKLSLNQTNANTLKDRIEKNKPSMEIVQILTITEKQFQSMEYIVGENKSSMLDTDEGLIIL</sequence>
<evidence type="ECO:0000313" key="10">
    <source>
        <dbReference type="EMBL" id="QKH80682.1"/>
    </source>
</evidence>
<dbReference type="NCBIfam" id="TIGR01573">
    <property type="entry name" value="cas2"/>
    <property type="match status" value="1"/>
</dbReference>
<reference evidence="10 11" key="1">
    <citation type="submission" date="2020-05" db="EMBL/GenBank/DDBJ databases">
        <title>FDA dAtabase for Regulatory Grade micrObial Sequences (FDA-ARGOS): Supporting development and validation of Infectious Disease Dx tests.</title>
        <authorList>
            <person name="Pederson C."/>
            <person name="Tallon L."/>
            <person name="Sadzewicz L."/>
            <person name="Zhao X."/>
            <person name="Vavikolanu K."/>
            <person name="Mehta A."/>
            <person name="Aluvathingal J."/>
            <person name="Nadendla S."/>
            <person name="Myers T."/>
            <person name="Yan Y."/>
            <person name="Sichtig H."/>
        </authorList>
    </citation>
    <scope>NUCLEOTIDE SEQUENCE [LARGE SCALE GENOMIC DNA]</scope>
    <source>
        <strain evidence="10 11">FDAARGOS_764</strain>
    </source>
</reference>
<evidence type="ECO:0000256" key="4">
    <source>
        <dbReference type="ARBA" id="ARBA00022723"/>
    </source>
</evidence>
<comment type="similarity">
    <text evidence="2 9">Belongs to the CRISPR-associated endoribonuclease Cas2 protein family.</text>
</comment>
<dbReference type="GO" id="GO:0043571">
    <property type="term" value="P:maintenance of CRISPR repeat elements"/>
    <property type="evidence" value="ECO:0007669"/>
    <property type="project" value="UniProtKB-UniRule"/>
</dbReference>
<dbReference type="Proteomes" id="UP000502899">
    <property type="component" value="Chromosome"/>
</dbReference>
<comment type="function">
    <text evidence="9">CRISPR (clustered regularly interspaced short palindromic repeat), is an adaptive immune system that provides protection against mobile genetic elements (viruses, transposable elements and conjugative plasmids). CRISPR clusters contain sequences complementary to antecedent mobile elements and target invading nucleic acids. CRISPR clusters are transcribed and processed into CRISPR RNA (crRNA). Functions as a ssRNA-specific endoribonuclease. Involved in the integration of spacer DNA into the CRISPR cassette.</text>
</comment>
<evidence type="ECO:0000256" key="6">
    <source>
        <dbReference type="ARBA" id="ARBA00022801"/>
    </source>
</evidence>
<keyword evidence="7 9" id="KW-0460">Magnesium</keyword>
<gene>
    <name evidence="9 10" type="primary">cas2</name>
    <name evidence="10" type="ORF">FOC70_02010</name>
</gene>
<keyword evidence="4 9" id="KW-0479">Metal-binding</keyword>
<organism evidence="10 11">
    <name type="scientific">Finegoldia magna</name>
    <name type="common">Peptostreptococcus magnus</name>
    <dbReference type="NCBI Taxonomy" id="1260"/>
    <lineage>
        <taxon>Bacteria</taxon>
        <taxon>Bacillati</taxon>
        <taxon>Bacillota</taxon>
        <taxon>Tissierellia</taxon>
        <taxon>Tissierellales</taxon>
        <taxon>Peptoniphilaceae</taxon>
        <taxon>Finegoldia</taxon>
    </lineage>
</organism>
<keyword evidence="3 9" id="KW-0540">Nuclease</keyword>
<evidence type="ECO:0000256" key="5">
    <source>
        <dbReference type="ARBA" id="ARBA00022759"/>
    </source>
</evidence>
<dbReference type="HAMAP" id="MF_01471">
    <property type="entry name" value="Cas2"/>
    <property type="match status" value="1"/>
</dbReference>
<dbReference type="InterPro" id="IPR019199">
    <property type="entry name" value="Virulence_VapD/CRISPR_Cas2"/>
</dbReference>
<name>A0A7D4K020_FINMA</name>
<dbReference type="GO" id="GO:0051607">
    <property type="term" value="P:defense response to virus"/>
    <property type="evidence" value="ECO:0007669"/>
    <property type="project" value="UniProtKB-UniRule"/>
</dbReference>
<dbReference type="GO" id="GO:0004521">
    <property type="term" value="F:RNA endonuclease activity"/>
    <property type="evidence" value="ECO:0007669"/>
    <property type="project" value="InterPro"/>
</dbReference>
<evidence type="ECO:0000256" key="3">
    <source>
        <dbReference type="ARBA" id="ARBA00022722"/>
    </source>
</evidence>
<dbReference type="InterPro" id="IPR021127">
    <property type="entry name" value="CRISPR_associated_Cas2"/>
</dbReference>
<evidence type="ECO:0000313" key="11">
    <source>
        <dbReference type="Proteomes" id="UP000502899"/>
    </source>
</evidence>
<comment type="cofactor">
    <cofactor evidence="1 9">
        <name>Mg(2+)</name>
        <dbReference type="ChEBI" id="CHEBI:18420"/>
    </cofactor>
</comment>
<keyword evidence="6 9" id="KW-0378">Hydrolase</keyword>
<dbReference type="GO" id="GO:0046872">
    <property type="term" value="F:metal ion binding"/>
    <property type="evidence" value="ECO:0007669"/>
    <property type="project" value="UniProtKB-UniRule"/>
</dbReference>
<evidence type="ECO:0000256" key="2">
    <source>
        <dbReference type="ARBA" id="ARBA00009959"/>
    </source>
</evidence>